<proteinExistence type="predicted"/>
<reference evidence="3" key="1">
    <citation type="submission" date="2023-07" db="EMBL/GenBank/DDBJ databases">
        <authorList>
            <person name="Colorado M.A."/>
            <person name="Villamil L.M."/>
            <person name="Melo J.F."/>
            <person name="Rodriguez J.A."/>
            <person name="Ruiz R.Y."/>
        </authorList>
    </citation>
    <scope>NUCLEOTIDE SEQUENCE [LARGE SCALE GENOMIC DNA]</scope>
    <source>
        <strain evidence="3">C33</strain>
    </source>
</reference>
<dbReference type="Proteomes" id="UP001279681">
    <property type="component" value="Unassembled WGS sequence"/>
</dbReference>
<dbReference type="Gene3D" id="3.30.70.1900">
    <property type="match status" value="1"/>
</dbReference>
<dbReference type="InterPro" id="IPR019267">
    <property type="entry name" value="CRISPR-assoc_Cas6_C"/>
</dbReference>
<dbReference type="RefSeq" id="WP_320314627.1">
    <property type="nucleotide sequence ID" value="NZ_JAVIKH010000028.1"/>
</dbReference>
<gene>
    <name evidence="2" type="primary">cas6</name>
    <name evidence="2" type="ORF">RFV38_12395</name>
</gene>
<evidence type="ECO:0000259" key="1">
    <source>
        <dbReference type="Pfam" id="PF10040"/>
    </source>
</evidence>
<dbReference type="EMBL" id="JAVIKH010000028">
    <property type="protein sequence ID" value="MDX8337284.1"/>
    <property type="molecule type" value="Genomic_DNA"/>
</dbReference>
<comment type="caution">
    <text evidence="2">The sequence shown here is derived from an EMBL/GenBank/DDBJ whole genome shotgun (WGS) entry which is preliminary data.</text>
</comment>
<organism evidence="2 3">
    <name type="scientific">Candidatus Cetobacterium colombiensis</name>
    <dbReference type="NCBI Taxonomy" id="3073100"/>
    <lineage>
        <taxon>Bacteria</taxon>
        <taxon>Fusobacteriati</taxon>
        <taxon>Fusobacteriota</taxon>
        <taxon>Fusobacteriia</taxon>
        <taxon>Fusobacteriales</taxon>
        <taxon>Fusobacteriaceae</taxon>
        <taxon>Cetobacterium</taxon>
    </lineage>
</organism>
<sequence length="247" mass="29087">MLYSFLVRFKVIELNKENRKIERFKEKNIFKNLGNLDLVLSNVLTRDREYSLNKSYFIRVSCLTLEARQKIGSYLIKAQAFGEEIDFQNQKIVFEETILNEQKSSYTRKIDLEDFLNLQVKDIINIRFLSPTMFKFGDEYYIEPNPYLYLLKTSKKFIELFPEGDIKGEVLGIPKYIFKSVKVKSADIKTKDVRVKDRKYKGFVGEVVFDLSSIEDKFKKGINYLFYFSYFTGVGEFTELGLGQVKI</sequence>
<evidence type="ECO:0000313" key="3">
    <source>
        <dbReference type="Proteomes" id="UP001279681"/>
    </source>
</evidence>
<name>A0ABU4WF05_9FUSO</name>
<keyword evidence="3" id="KW-1185">Reference proteome</keyword>
<protein>
    <submittedName>
        <fullName evidence="2">CRISPR system precrRNA processing endoribonuclease RAMP protein Cas6</fullName>
    </submittedName>
</protein>
<evidence type="ECO:0000313" key="2">
    <source>
        <dbReference type="EMBL" id="MDX8337284.1"/>
    </source>
</evidence>
<feature type="domain" description="CRISPR-associated protein Cas6 C-terminal" evidence="1">
    <location>
        <begin position="126"/>
        <end position="245"/>
    </location>
</feature>
<dbReference type="Pfam" id="PF10040">
    <property type="entry name" value="CRISPR_Cas6"/>
    <property type="match status" value="1"/>
</dbReference>
<accession>A0ABU4WF05</accession>
<dbReference type="CDD" id="cd21141">
    <property type="entry name" value="Cas6_III-like"/>
    <property type="match status" value="1"/>
</dbReference>